<dbReference type="AlphaFoldDB" id="G5SSE3"/>
<dbReference type="GO" id="GO:0016020">
    <property type="term" value="C:membrane"/>
    <property type="evidence" value="ECO:0007669"/>
    <property type="project" value="UniProtKB-SubCell"/>
</dbReference>
<dbReference type="EMBL" id="AFFY01000032">
    <property type="protein sequence ID" value="EHG99861.1"/>
    <property type="molecule type" value="Genomic_DNA"/>
</dbReference>
<name>G5SSE3_9BACT</name>
<dbReference type="PANTHER" id="PTHR30386">
    <property type="entry name" value="MEMBRANE FUSION SUBUNIT OF EMRAB-TOLC MULTIDRUG EFFLUX PUMP"/>
    <property type="match status" value="1"/>
</dbReference>
<evidence type="ECO:0000256" key="3">
    <source>
        <dbReference type="ARBA" id="ARBA00022989"/>
    </source>
</evidence>
<accession>G5SSE3</accession>
<dbReference type="Proteomes" id="UP000003598">
    <property type="component" value="Unassembled WGS sequence"/>
</dbReference>
<comment type="caution">
    <text evidence="7">The sequence shown here is derived from an EMBL/GenBank/DDBJ whole genome shotgun (WGS) entry which is preliminary data.</text>
</comment>
<keyword evidence="3 5" id="KW-1133">Transmembrane helix</keyword>
<dbReference type="OrthoDB" id="7057889at2"/>
<evidence type="ECO:0000313" key="8">
    <source>
        <dbReference type="Proteomes" id="UP000003598"/>
    </source>
</evidence>
<evidence type="ECO:0000256" key="1">
    <source>
        <dbReference type="ARBA" id="ARBA00004167"/>
    </source>
</evidence>
<organism evidence="7 8">
    <name type="scientific">Paraprevotella clara YIT 11840</name>
    <dbReference type="NCBI Taxonomy" id="762968"/>
    <lineage>
        <taxon>Bacteria</taxon>
        <taxon>Pseudomonadati</taxon>
        <taxon>Bacteroidota</taxon>
        <taxon>Bacteroidia</taxon>
        <taxon>Bacteroidales</taxon>
        <taxon>Prevotellaceae</taxon>
        <taxon>Paraprevotella</taxon>
    </lineage>
</organism>
<evidence type="ECO:0000259" key="6">
    <source>
        <dbReference type="Pfam" id="PF26002"/>
    </source>
</evidence>
<feature type="domain" description="AprE-like beta-barrel" evidence="6">
    <location>
        <begin position="325"/>
        <end position="391"/>
    </location>
</feature>
<dbReference type="HOGENOM" id="CLU_050642_0_0_10"/>
<dbReference type="InterPro" id="IPR050739">
    <property type="entry name" value="MFP"/>
</dbReference>
<dbReference type="Gene3D" id="2.40.30.170">
    <property type="match status" value="1"/>
</dbReference>
<evidence type="ECO:0000313" key="7">
    <source>
        <dbReference type="EMBL" id="EHG99861.1"/>
    </source>
</evidence>
<dbReference type="Pfam" id="PF26002">
    <property type="entry name" value="Beta-barrel_AprE"/>
    <property type="match status" value="1"/>
</dbReference>
<comment type="subcellular location">
    <subcellularLocation>
        <location evidence="1">Membrane</location>
        <topology evidence="1">Single-pass membrane protein</topology>
    </subcellularLocation>
</comment>
<dbReference type="PANTHER" id="PTHR30386:SF26">
    <property type="entry name" value="TRANSPORT PROTEIN COMB"/>
    <property type="match status" value="1"/>
</dbReference>
<keyword evidence="4 5" id="KW-0472">Membrane</keyword>
<dbReference type="InterPro" id="IPR058982">
    <property type="entry name" value="Beta-barrel_AprE"/>
</dbReference>
<evidence type="ECO:0000256" key="2">
    <source>
        <dbReference type="ARBA" id="ARBA00022692"/>
    </source>
</evidence>
<evidence type="ECO:0000256" key="4">
    <source>
        <dbReference type="ARBA" id="ARBA00023136"/>
    </source>
</evidence>
<feature type="transmembrane region" description="Helical" evidence="5">
    <location>
        <begin position="27"/>
        <end position="49"/>
    </location>
</feature>
<evidence type="ECO:0000256" key="5">
    <source>
        <dbReference type="SAM" id="Phobius"/>
    </source>
</evidence>
<sequence>MSEKMEKQEMERSEEIRDIIDRMPTRWSGWIALVVGGLMGVVLLLGYLIKYPDTVDGQISITGTHAPIRLLAGTNGRIHLMVSNQARVKEGDLIAYIENGADMDDIQTLEQLVGEDIRMDTELTLPTGLELGDLSSVYNSFLLSYRVYDQYRKSELYTNMKSTLLKQIDVDGKVADNLKRELKLVGRIVANEREHLKKDSLLLLKGGISKLNYDDQHNALLAQEETEVGLQSSHLSKLSDINKNKLEIDRLNIEESETLQKAYESVLVNYNELMNQLNVWKIKYLLIAPEGGDLEYLGFWRENTHVQVSEELFTILPEKNEVIGEVYMTSVGAGKVKSGQEANVKLTDYPYDEYGLLKGRVQNVSQLTNTISTQNGTVETYLVTVTFPDGLRTNFGKQLSLNFETKGSIEIITKPKRLIQRLFDNLKAKSTK</sequence>
<keyword evidence="8" id="KW-1185">Reference proteome</keyword>
<proteinExistence type="predicted"/>
<gene>
    <name evidence="7" type="ORF">HMPREF9441_02293</name>
</gene>
<dbReference type="PATRIC" id="fig|762968.3.peg.2041"/>
<protein>
    <recommendedName>
        <fullName evidence="6">AprE-like beta-barrel domain-containing protein</fullName>
    </recommendedName>
</protein>
<reference evidence="7 8" key="1">
    <citation type="submission" date="2011-03" db="EMBL/GenBank/DDBJ databases">
        <authorList>
            <person name="Weinstock G."/>
            <person name="Sodergren E."/>
            <person name="Clifton S."/>
            <person name="Fulton L."/>
            <person name="Fulton B."/>
            <person name="Courtney L."/>
            <person name="Fronick C."/>
            <person name="Harrison M."/>
            <person name="Strong C."/>
            <person name="Farmer C."/>
            <person name="Delahaunty K."/>
            <person name="Markovic C."/>
            <person name="Hall O."/>
            <person name="Minx P."/>
            <person name="Tomlinson C."/>
            <person name="Mitreva M."/>
            <person name="Hou S."/>
            <person name="Chen J."/>
            <person name="Wollam A."/>
            <person name="Pepin K.H."/>
            <person name="Johnson M."/>
            <person name="Bhonagiri V."/>
            <person name="Zhang X."/>
            <person name="Suruliraj S."/>
            <person name="Warren W."/>
            <person name="Chinwalla A."/>
            <person name="Mardis E.R."/>
            <person name="Wilson R.K."/>
        </authorList>
    </citation>
    <scope>NUCLEOTIDE SEQUENCE [LARGE SCALE GENOMIC DNA]</scope>
    <source>
        <strain evidence="7 8">YIT 11840</strain>
    </source>
</reference>
<keyword evidence="2 5" id="KW-0812">Transmembrane</keyword>
<dbReference type="eggNOG" id="COG1566">
    <property type="taxonomic scope" value="Bacteria"/>
</dbReference>
<dbReference type="STRING" id="762968.HMPREF9441_02293"/>